<evidence type="ECO:0000256" key="3">
    <source>
        <dbReference type="ARBA" id="ARBA00022801"/>
    </source>
</evidence>
<sequence precursor="true">MNRLHVRIASFLLTLLTAATSFAQHRTDNSYPFFSYLTSKETPGKMICYTPAELDPRVEANQGKLLTSSIRADLTALRPAFDGLVLYGYHEACTPRIVAVARELKYRGLLLAIWNPKSTAEVDGVAALAKQYDGIFNMGVLVGNEGITFKRYELEDLAIAEARLRRALPQNIPVSTSEPLHGYSIDTILKFGDFLCPNIHPVFDRKDLPADKAAQWTREEAAKIAKKTGKPVIVKETGFPHAGGPLYSPTSQSDFWHHYTQAGRIAEAGESWACHAVGFEAFDLPWKAVESKLEIEKSWGLLGPDRKPHAAFRVWKELDE</sequence>
<keyword evidence="5" id="KW-0325">Glycoprotein</keyword>
<keyword evidence="4" id="KW-0472">Membrane</keyword>
<dbReference type="GO" id="GO:0016787">
    <property type="term" value="F:hydrolase activity"/>
    <property type="evidence" value="ECO:0007669"/>
    <property type="project" value="UniProtKB-KW"/>
</dbReference>
<dbReference type="RefSeq" id="WP_145094646.1">
    <property type="nucleotide sequence ID" value="NZ_CP036274.1"/>
</dbReference>
<evidence type="ECO:0000256" key="8">
    <source>
        <dbReference type="ARBA" id="ARBA00023326"/>
    </source>
</evidence>
<feature type="signal peptide" evidence="12">
    <location>
        <begin position="1"/>
        <end position="23"/>
    </location>
</feature>
<keyword evidence="6" id="KW-0119">Carbohydrate metabolism</keyword>
<keyword evidence="2" id="KW-1003">Cell membrane</keyword>
<keyword evidence="12" id="KW-0732">Signal</keyword>
<dbReference type="Gene3D" id="3.20.20.80">
    <property type="entry name" value="Glycosidases"/>
    <property type="match status" value="1"/>
</dbReference>
<evidence type="ECO:0000256" key="6">
    <source>
        <dbReference type="ARBA" id="ARBA00023277"/>
    </source>
</evidence>
<dbReference type="OrthoDB" id="7057330at2"/>
<comment type="subcellular location">
    <subcellularLocation>
        <location evidence="1">Cell membrane</location>
    </subcellularLocation>
</comment>
<evidence type="ECO:0000256" key="9">
    <source>
        <dbReference type="ARBA" id="ARBA00037649"/>
    </source>
</evidence>
<keyword evidence="14" id="KW-1185">Reference proteome</keyword>
<evidence type="ECO:0000256" key="5">
    <source>
        <dbReference type="ARBA" id="ARBA00023180"/>
    </source>
</evidence>
<evidence type="ECO:0000256" key="7">
    <source>
        <dbReference type="ARBA" id="ARBA00023316"/>
    </source>
</evidence>
<keyword evidence="7" id="KW-0961">Cell wall biogenesis/degradation</keyword>
<evidence type="ECO:0000256" key="1">
    <source>
        <dbReference type="ARBA" id="ARBA00004236"/>
    </source>
</evidence>
<keyword evidence="3" id="KW-0378">Hydrolase</keyword>
<dbReference type="PANTHER" id="PTHR16631:SF17">
    <property type="entry name" value="GLUCAN ENDO-1,3-BETA-GLUCOSIDASE BTGC"/>
    <property type="match status" value="1"/>
</dbReference>
<evidence type="ECO:0000256" key="2">
    <source>
        <dbReference type="ARBA" id="ARBA00022475"/>
    </source>
</evidence>
<dbReference type="PANTHER" id="PTHR16631">
    <property type="entry name" value="GLUCAN 1,3-BETA-GLUCOSIDASE"/>
    <property type="match status" value="1"/>
</dbReference>
<evidence type="ECO:0000256" key="11">
    <source>
        <dbReference type="ARBA" id="ARBA00043078"/>
    </source>
</evidence>
<dbReference type="SUPFAM" id="SSF51445">
    <property type="entry name" value="(Trans)glycosidases"/>
    <property type="match status" value="1"/>
</dbReference>
<dbReference type="AlphaFoldDB" id="A0A517YID1"/>
<evidence type="ECO:0000256" key="12">
    <source>
        <dbReference type="SAM" id="SignalP"/>
    </source>
</evidence>
<dbReference type="GO" id="GO:0000272">
    <property type="term" value="P:polysaccharide catabolic process"/>
    <property type="evidence" value="ECO:0007669"/>
    <property type="project" value="UniProtKB-KW"/>
</dbReference>
<comment type="function">
    <text evidence="9">Glucanases play a role in cell expansion during growth, in cell-cell fusion during mating, and in spore release during sporulation. This enzyme may be involved in beta-glucan degradation. Active on laminarin and lichenan.</text>
</comment>
<evidence type="ECO:0000313" key="13">
    <source>
        <dbReference type="EMBL" id="QDU29971.1"/>
    </source>
</evidence>
<evidence type="ECO:0000256" key="4">
    <source>
        <dbReference type="ARBA" id="ARBA00023136"/>
    </source>
</evidence>
<proteinExistence type="predicted"/>
<evidence type="ECO:0000313" key="14">
    <source>
        <dbReference type="Proteomes" id="UP000315017"/>
    </source>
</evidence>
<keyword evidence="8" id="KW-0624">Polysaccharide degradation</keyword>
<dbReference type="KEGG" id="aagg:ETAA8_50890"/>
<dbReference type="GO" id="GO:0005886">
    <property type="term" value="C:plasma membrane"/>
    <property type="evidence" value="ECO:0007669"/>
    <property type="project" value="UniProtKB-SubCell"/>
</dbReference>
<protein>
    <recommendedName>
        <fullName evidence="11">Endo-1,3-beta-glucanase btgC</fullName>
    </recommendedName>
    <alternativeName>
        <fullName evidence="10">Laminarinase btgC</fullName>
    </alternativeName>
</protein>
<name>A0A517YID1_9BACT</name>
<organism evidence="13 14">
    <name type="scientific">Anatilimnocola aggregata</name>
    <dbReference type="NCBI Taxonomy" id="2528021"/>
    <lineage>
        <taxon>Bacteria</taxon>
        <taxon>Pseudomonadati</taxon>
        <taxon>Planctomycetota</taxon>
        <taxon>Planctomycetia</taxon>
        <taxon>Pirellulales</taxon>
        <taxon>Pirellulaceae</taxon>
        <taxon>Anatilimnocola</taxon>
    </lineage>
</organism>
<accession>A0A517YID1</accession>
<feature type="chain" id="PRO_5022044077" description="Endo-1,3-beta-glucanase btgC" evidence="12">
    <location>
        <begin position="24"/>
        <end position="320"/>
    </location>
</feature>
<reference evidence="13 14" key="1">
    <citation type="submission" date="2019-02" db="EMBL/GenBank/DDBJ databases">
        <title>Deep-cultivation of Planctomycetes and their phenomic and genomic characterization uncovers novel biology.</title>
        <authorList>
            <person name="Wiegand S."/>
            <person name="Jogler M."/>
            <person name="Boedeker C."/>
            <person name="Pinto D."/>
            <person name="Vollmers J."/>
            <person name="Rivas-Marin E."/>
            <person name="Kohn T."/>
            <person name="Peeters S.H."/>
            <person name="Heuer A."/>
            <person name="Rast P."/>
            <person name="Oberbeckmann S."/>
            <person name="Bunk B."/>
            <person name="Jeske O."/>
            <person name="Meyerdierks A."/>
            <person name="Storesund J.E."/>
            <person name="Kallscheuer N."/>
            <person name="Luecker S."/>
            <person name="Lage O.M."/>
            <person name="Pohl T."/>
            <person name="Merkel B.J."/>
            <person name="Hornburger P."/>
            <person name="Mueller R.-W."/>
            <person name="Bruemmer F."/>
            <person name="Labrenz M."/>
            <person name="Spormann A.M."/>
            <person name="Op den Camp H."/>
            <person name="Overmann J."/>
            <person name="Amann R."/>
            <person name="Jetten M.S.M."/>
            <person name="Mascher T."/>
            <person name="Medema M.H."/>
            <person name="Devos D.P."/>
            <person name="Kaster A.-K."/>
            <person name="Ovreas L."/>
            <person name="Rohde M."/>
            <person name="Galperin M.Y."/>
            <person name="Jogler C."/>
        </authorList>
    </citation>
    <scope>NUCLEOTIDE SEQUENCE [LARGE SCALE GENOMIC DNA]</scope>
    <source>
        <strain evidence="13 14">ETA_A8</strain>
    </source>
</reference>
<dbReference type="InterPro" id="IPR017853">
    <property type="entry name" value="GH"/>
</dbReference>
<dbReference type="InterPro" id="IPR050732">
    <property type="entry name" value="Beta-glucan_modifiers"/>
</dbReference>
<dbReference type="EMBL" id="CP036274">
    <property type="protein sequence ID" value="QDU29971.1"/>
    <property type="molecule type" value="Genomic_DNA"/>
</dbReference>
<dbReference type="GO" id="GO:0071555">
    <property type="term" value="P:cell wall organization"/>
    <property type="evidence" value="ECO:0007669"/>
    <property type="project" value="UniProtKB-KW"/>
</dbReference>
<gene>
    <name evidence="13" type="ORF">ETAA8_50890</name>
</gene>
<dbReference type="Proteomes" id="UP000315017">
    <property type="component" value="Chromosome"/>
</dbReference>
<evidence type="ECO:0000256" key="10">
    <source>
        <dbReference type="ARBA" id="ARBA00042373"/>
    </source>
</evidence>